<dbReference type="PROSITE" id="PS51257">
    <property type="entry name" value="PROKAR_LIPOPROTEIN"/>
    <property type="match status" value="1"/>
</dbReference>
<dbReference type="InterPro" id="IPR050490">
    <property type="entry name" value="Bact_solute-bd_prot1"/>
</dbReference>
<name>A0A2I1KSV0_9ACTO</name>
<organism evidence="1 2">
    <name type="scientific">Actinomyces urogenitalis</name>
    <dbReference type="NCBI Taxonomy" id="103621"/>
    <lineage>
        <taxon>Bacteria</taxon>
        <taxon>Bacillati</taxon>
        <taxon>Actinomycetota</taxon>
        <taxon>Actinomycetes</taxon>
        <taxon>Actinomycetales</taxon>
        <taxon>Actinomycetaceae</taxon>
        <taxon>Actinomyces</taxon>
    </lineage>
</organism>
<dbReference type="Pfam" id="PF01547">
    <property type="entry name" value="SBP_bac_1"/>
    <property type="match status" value="1"/>
</dbReference>
<dbReference type="CDD" id="cd13585">
    <property type="entry name" value="PBP2_TMBP_like"/>
    <property type="match status" value="1"/>
</dbReference>
<reference evidence="1 2" key="1">
    <citation type="submission" date="2017-12" db="EMBL/GenBank/DDBJ databases">
        <title>Phylogenetic diversity of female urinary microbiome.</title>
        <authorList>
            <person name="Thomas-White K."/>
            <person name="Wolfe A.J."/>
        </authorList>
    </citation>
    <scope>NUCLEOTIDE SEQUENCE [LARGE SCALE GENOMIC DNA]</scope>
    <source>
        <strain evidence="1 2">UMB0319</strain>
    </source>
</reference>
<dbReference type="GeneID" id="81708542"/>
<dbReference type="InterPro" id="IPR006059">
    <property type="entry name" value="SBP"/>
</dbReference>
<comment type="caution">
    <text evidence="1">The sequence shown here is derived from an EMBL/GenBank/DDBJ whole genome shotgun (WGS) entry which is preliminary data.</text>
</comment>
<dbReference type="Proteomes" id="UP000234778">
    <property type="component" value="Unassembled WGS sequence"/>
</dbReference>
<accession>A0A2I1KSV0</accession>
<evidence type="ECO:0000313" key="2">
    <source>
        <dbReference type="Proteomes" id="UP000234778"/>
    </source>
</evidence>
<dbReference type="RefSeq" id="WP_024034400.1">
    <property type="nucleotide sequence ID" value="NZ_CP136961.1"/>
</dbReference>
<proteinExistence type="predicted"/>
<evidence type="ECO:0000313" key="1">
    <source>
        <dbReference type="EMBL" id="PKY98704.1"/>
    </source>
</evidence>
<dbReference type="EMBL" id="PKHA01000005">
    <property type="protein sequence ID" value="PKY98704.1"/>
    <property type="molecule type" value="Genomic_DNA"/>
</dbReference>
<dbReference type="PANTHER" id="PTHR43649">
    <property type="entry name" value="ARABINOSE-BINDING PROTEIN-RELATED"/>
    <property type="match status" value="1"/>
</dbReference>
<dbReference type="AlphaFoldDB" id="A0A2I1KSV0"/>
<sequence>MKRRDFNTLVLTSLAAAGLTACGNSSSSDSKTIEMWMPPNSATDVSDKEGWDKILDAFEKEHSVTVNVTIVPWDSYEEKYLTGISSGQGPDVGYMYLEMIGDYIARDQLIPFDEYLTDSERENFLYLDKGNFSGKQYAMPLVVGAARVLFYNKTILDEAGVTEPPTTWDEFRAACEKVKAIGTAAYVAPWGAPHRGAMDEIYFPFLWQNGGELFSEDGTATAFNTPEAVEAVTYIRDLLNDGLMPDSTTGMTAEQAEDMFRQGKAAFCMMSTSRYENLTNDGANEVGFVPALTKTQAKTFVAADSMVMLKGAKDAALCAELVKFIEAGPQMAEFHTWAPFPPIAHDETYTGDERFQDLYTNQTDIFQSLPAVKNSTAAYNELYKNLQLVMLGQKTPEDGLRDAAEAGDAALAAS</sequence>
<dbReference type="Gene3D" id="3.40.190.10">
    <property type="entry name" value="Periplasmic binding protein-like II"/>
    <property type="match status" value="1"/>
</dbReference>
<dbReference type="SUPFAM" id="SSF53850">
    <property type="entry name" value="Periplasmic binding protein-like II"/>
    <property type="match status" value="1"/>
</dbReference>
<protein>
    <submittedName>
        <fullName evidence="1">Sugar ABC transporter substrate-binding protein</fullName>
    </submittedName>
</protein>
<dbReference type="PANTHER" id="PTHR43649:SF12">
    <property type="entry name" value="DIACETYLCHITOBIOSE BINDING PROTEIN DASA"/>
    <property type="match status" value="1"/>
</dbReference>
<gene>
    <name evidence="1" type="ORF">CYJ26_06305</name>
</gene>